<evidence type="ECO:0000256" key="1">
    <source>
        <dbReference type="HAMAP-Rule" id="MF_00691"/>
    </source>
</evidence>
<dbReference type="EC" id="3.5.2.9" evidence="1"/>
<reference evidence="3" key="1">
    <citation type="submission" date="2016-10" db="EMBL/GenBank/DDBJ databases">
        <authorList>
            <person name="Varghese N."/>
            <person name="Submissions S."/>
        </authorList>
    </citation>
    <scope>NUCLEOTIDE SEQUENCE [LARGE SCALE GENOMIC DNA]</scope>
    <source>
        <strain evidence="3">CGMCC 1.10784</strain>
    </source>
</reference>
<dbReference type="GO" id="GO:0017168">
    <property type="term" value="F:5-oxoprolinase (ATP-hydrolyzing) activity"/>
    <property type="evidence" value="ECO:0007669"/>
    <property type="project" value="UniProtKB-UniRule"/>
</dbReference>
<dbReference type="InterPro" id="IPR011330">
    <property type="entry name" value="Glyco_hydro/deAcase_b/a-brl"/>
</dbReference>
<proteinExistence type="inferred from homology"/>
<comment type="catalytic activity">
    <reaction evidence="1">
        <text>5-oxo-L-proline + ATP + 2 H2O = L-glutamate + ADP + phosphate + H(+)</text>
        <dbReference type="Rhea" id="RHEA:10348"/>
        <dbReference type="ChEBI" id="CHEBI:15377"/>
        <dbReference type="ChEBI" id="CHEBI:15378"/>
        <dbReference type="ChEBI" id="CHEBI:29985"/>
        <dbReference type="ChEBI" id="CHEBI:30616"/>
        <dbReference type="ChEBI" id="CHEBI:43474"/>
        <dbReference type="ChEBI" id="CHEBI:58402"/>
        <dbReference type="ChEBI" id="CHEBI:456216"/>
        <dbReference type="EC" id="3.5.2.9"/>
    </reaction>
</comment>
<dbReference type="Pfam" id="PF03746">
    <property type="entry name" value="LamB_YcsF"/>
    <property type="match status" value="1"/>
</dbReference>
<dbReference type="NCBIfam" id="NF003816">
    <property type="entry name" value="PRK05406.1-5"/>
    <property type="match status" value="1"/>
</dbReference>
<accession>A0A1I2ARF0</accession>
<dbReference type="STRING" id="1045775.SAMN05216378_3205"/>
<dbReference type="AlphaFoldDB" id="A0A1I2ARF0"/>
<sequence length="258" mass="27200">MAIINRTVDLNCDFGEGYGIYSFGQDAELLQYVTSVNIACGFHAGDPHTMNTAVKQAMAAGAAIGAHPGLPDRLGFGRRAMQVTASEVYEFVLYQLGALQAFVRAIGGELAHLKPHGALYHMANQDKAVAEAIVRAAMAIDDQLIVYGQSGSQLLDTAMYYGMPSASEVFADRTYEPDGSLASRSKRGAVLQDADEAASQAVAMALQGIAFTPEGAPVRVLADTICLHGDGPHAALFASRIREALIKAGITLQAPGRS</sequence>
<organism evidence="2 3">
    <name type="scientific">Paenibacillus catalpae</name>
    <dbReference type="NCBI Taxonomy" id="1045775"/>
    <lineage>
        <taxon>Bacteria</taxon>
        <taxon>Bacillati</taxon>
        <taxon>Bacillota</taxon>
        <taxon>Bacilli</taxon>
        <taxon>Bacillales</taxon>
        <taxon>Paenibacillaceae</taxon>
        <taxon>Paenibacillus</taxon>
    </lineage>
</organism>
<name>A0A1I2ARF0_9BACL</name>
<dbReference type="Gene3D" id="3.20.20.370">
    <property type="entry name" value="Glycoside hydrolase/deacetylase"/>
    <property type="match status" value="1"/>
</dbReference>
<dbReference type="GO" id="GO:0005524">
    <property type="term" value="F:ATP binding"/>
    <property type="evidence" value="ECO:0007669"/>
    <property type="project" value="UniProtKB-UniRule"/>
</dbReference>
<keyword evidence="1" id="KW-0067">ATP-binding</keyword>
<keyword evidence="1" id="KW-0547">Nucleotide-binding</keyword>
<dbReference type="SUPFAM" id="SSF88713">
    <property type="entry name" value="Glycoside hydrolase/deacetylase"/>
    <property type="match status" value="1"/>
</dbReference>
<keyword evidence="3" id="KW-1185">Reference proteome</keyword>
<comment type="similarity">
    <text evidence="1">Belongs to the LamB/PxpA family.</text>
</comment>
<evidence type="ECO:0000313" key="2">
    <source>
        <dbReference type="EMBL" id="SFE46319.1"/>
    </source>
</evidence>
<dbReference type="RefSeq" id="WP_091186865.1">
    <property type="nucleotide sequence ID" value="NZ_FOMT01000003.1"/>
</dbReference>
<protein>
    <recommendedName>
        <fullName evidence="1">5-oxoprolinase subunit A</fullName>
        <shortName evidence="1">5-OPase subunit A</shortName>
        <ecNumber evidence="1">3.5.2.9</ecNumber>
    </recommendedName>
    <alternativeName>
        <fullName evidence="1">5-oxoprolinase (ATP-hydrolyzing) subunit A</fullName>
    </alternativeName>
</protein>
<dbReference type="PANTHER" id="PTHR30292">
    <property type="entry name" value="UNCHARACTERIZED PROTEIN YBGL-RELATED"/>
    <property type="match status" value="1"/>
</dbReference>
<dbReference type="GO" id="GO:0005975">
    <property type="term" value="P:carbohydrate metabolic process"/>
    <property type="evidence" value="ECO:0007669"/>
    <property type="project" value="InterPro"/>
</dbReference>
<dbReference type="Proteomes" id="UP000198855">
    <property type="component" value="Unassembled WGS sequence"/>
</dbReference>
<comment type="function">
    <text evidence="1">Catalyzes the cleavage of 5-oxoproline to form L-glutamate coupled to the hydrolysis of ATP to ADP and inorganic phosphate.</text>
</comment>
<comment type="subunit">
    <text evidence="1">Forms a complex composed of PxpA, PxpB and PxpC.</text>
</comment>
<dbReference type="EMBL" id="FOMT01000003">
    <property type="protein sequence ID" value="SFE46319.1"/>
    <property type="molecule type" value="Genomic_DNA"/>
</dbReference>
<keyword evidence="1" id="KW-0378">Hydrolase</keyword>
<dbReference type="NCBIfam" id="NF003814">
    <property type="entry name" value="PRK05406.1-3"/>
    <property type="match status" value="1"/>
</dbReference>
<gene>
    <name evidence="1" type="primary">pxpA</name>
    <name evidence="2" type="ORF">SAMN05216378_3205</name>
</gene>
<dbReference type="InterPro" id="IPR005501">
    <property type="entry name" value="LamB/YcsF/PxpA-like"/>
</dbReference>
<dbReference type="CDD" id="cd10787">
    <property type="entry name" value="LamB_YcsF_like"/>
    <property type="match status" value="1"/>
</dbReference>
<dbReference type="OrthoDB" id="9773478at2"/>
<dbReference type="PANTHER" id="PTHR30292:SF0">
    <property type="entry name" value="5-OXOPROLINASE SUBUNIT A"/>
    <property type="match status" value="1"/>
</dbReference>
<evidence type="ECO:0000313" key="3">
    <source>
        <dbReference type="Proteomes" id="UP000198855"/>
    </source>
</evidence>
<dbReference type="HAMAP" id="MF_00691">
    <property type="entry name" value="PxpA"/>
    <property type="match status" value="1"/>
</dbReference>